<dbReference type="OMA" id="YLICYIM"/>
<protein>
    <submittedName>
        <fullName evidence="2">Uncharacterized protein</fullName>
    </submittedName>
</protein>
<evidence type="ECO:0000313" key="2">
    <source>
        <dbReference type="EMBL" id="EDK46244.1"/>
    </source>
</evidence>
<dbReference type="STRING" id="379508.A5E486"/>
<sequence>MKSFLIASVLTLSSTALAAVRNVQLYVNSENAGINGLGLYSTHEGAGVNYFFLGEAAQTVQYDDEAKNLFIELNTQPPARQSLAFEGQFLGLTVGQDPLPVEIQEDGSVVFEGSTALAAAKNVDDPYRYSEALWAVVNSAPEGSIPLSIQAVFVEETESENQEQQQEDSLVASTEDVTEGTVVPEETLAPQVVTVFTTYCPVATTLTLTVCEEVCQESQYVVSEPGTVTIANVVVTETPAPVEEPVVAVETPQPEVPADVSVYEGSAAKFGGAASIAAIALAVVGVAF</sequence>
<dbReference type="HOGENOM" id="CLU_083354_0_0_1"/>
<evidence type="ECO:0000256" key="1">
    <source>
        <dbReference type="SAM" id="SignalP"/>
    </source>
</evidence>
<organism evidence="2 3">
    <name type="scientific">Lodderomyces elongisporus (strain ATCC 11503 / CBS 2605 / JCM 1781 / NBRC 1676 / NRRL YB-4239)</name>
    <name type="common">Yeast</name>
    <name type="synonym">Saccharomyces elongisporus</name>
    <dbReference type="NCBI Taxonomy" id="379508"/>
    <lineage>
        <taxon>Eukaryota</taxon>
        <taxon>Fungi</taxon>
        <taxon>Dikarya</taxon>
        <taxon>Ascomycota</taxon>
        <taxon>Saccharomycotina</taxon>
        <taxon>Pichiomycetes</taxon>
        <taxon>Debaryomycetaceae</taxon>
        <taxon>Candida/Lodderomyces clade</taxon>
        <taxon>Lodderomyces</taxon>
    </lineage>
</organism>
<dbReference type="eggNOG" id="ENOG502RYR7">
    <property type="taxonomic scope" value="Eukaryota"/>
</dbReference>
<dbReference type="OrthoDB" id="4018368at2759"/>
<dbReference type="VEuPathDB" id="FungiDB:LELG_04425"/>
<dbReference type="InParanoid" id="A5E486"/>
<feature type="chain" id="PRO_5002681607" evidence="1">
    <location>
        <begin position="19"/>
        <end position="288"/>
    </location>
</feature>
<evidence type="ECO:0000313" key="3">
    <source>
        <dbReference type="Proteomes" id="UP000001996"/>
    </source>
</evidence>
<feature type="signal peptide" evidence="1">
    <location>
        <begin position="1"/>
        <end position="18"/>
    </location>
</feature>
<keyword evidence="3" id="KW-1185">Reference proteome</keyword>
<dbReference type="Proteomes" id="UP000001996">
    <property type="component" value="Unassembled WGS sequence"/>
</dbReference>
<name>A5E486_LODEL</name>
<reference evidence="2 3" key="1">
    <citation type="journal article" date="2009" name="Nature">
        <title>Evolution of pathogenicity and sexual reproduction in eight Candida genomes.</title>
        <authorList>
            <person name="Butler G."/>
            <person name="Rasmussen M.D."/>
            <person name="Lin M.F."/>
            <person name="Santos M.A."/>
            <person name="Sakthikumar S."/>
            <person name="Munro C.A."/>
            <person name="Rheinbay E."/>
            <person name="Grabherr M."/>
            <person name="Forche A."/>
            <person name="Reedy J.L."/>
            <person name="Agrafioti I."/>
            <person name="Arnaud M.B."/>
            <person name="Bates S."/>
            <person name="Brown A.J."/>
            <person name="Brunke S."/>
            <person name="Costanzo M.C."/>
            <person name="Fitzpatrick D.A."/>
            <person name="de Groot P.W."/>
            <person name="Harris D."/>
            <person name="Hoyer L.L."/>
            <person name="Hube B."/>
            <person name="Klis F.M."/>
            <person name="Kodira C."/>
            <person name="Lennard N."/>
            <person name="Logue M.E."/>
            <person name="Martin R."/>
            <person name="Neiman A.M."/>
            <person name="Nikolaou E."/>
            <person name="Quail M.A."/>
            <person name="Quinn J."/>
            <person name="Santos M.C."/>
            <person name="Schmitzberger F.F."/>
            <person name="Sherlock G."/>
            <person name="Shah P."/>
            <person name="Silverstein K.A."/>
            <person name="Skrzypek M.S."/>
            <person name="Soll D."/>
            <person name="Staggs R."/>
            <person name="Stansfield I."/>
            <person name="Stumpf M.P."/>
            <person name="Sudbery P.E."/>
            <person name="Srikantha T."/>
            <person name="Zeng Q."/>
            <person name="Berman J."/>
            <person name="Berriman M."/>
            <person name="Heitman J."/>
            <person name="Gow N.A."/>
            <person name="Lorenz M.C."/>
            <person name="Birren B.W."/>
            <person name="Kellis M."/>
            <person name="Cuomo C.A."/>
        </authorList>
    </citation>
    <scope>NUCLEOTIDE SEQUENCE [LARGE SCALE GENOMIC DNA]</scope>
    <source>
        <strain evidence="3">ATCC 11503 / BCRC 21390 / CBS 2605 / JCM 1781 / NBRC 1676 / NRRL YB-4239</strain>
    </source>
</reference>
<dbReference type="GeneID" id="5231512"/>
<proteinExistence type="predicted"/>
<gene>
    <name evidence="2" type="ORF">LELG_04425</name>
</gene>
<keyword evidence="1" id="KW-0732">Signal</keyword>
<dbReference type="EMBL" id="CH981529">
    <property type="protein sequence ID" value="EDK46244.1"/>
    <property type="molecule type" value="Genomic_DNA"/>
</dbReference>
<accession>A5E486</accession>
<dbReference type="KEGG" id="lel:PVL30_004142"/>
<dbReference type="AlphaFoldDB" id="A5E486"/>